<accession>A0A6P5ELQ3</accession>
<evidence type="ECO:0000256" key="11">
    <source>
        <dbReference type="ARBA" id="ARBA00022842"/>
    </source>
</evidence>
<dbReference type="GO" id="GO:0008176">
    <property type="term" value="F:tRNA (guanine(46)-N7)-methyltransferase activity"/>
    <property type="evidence" value="ECO:0007669"/>
    <property type="project" value="UniProtKB-EC"/>
</dbReference>
<dbReference type="Gene3D" id="3.40.50.150">
    <property type="entry name" value="Vaccinia Virus protein VP39"/>
    <property type="match status" value="1"/>
</dbReference>
<dbReference type="FunFam" id="3.40.50.1260:FF:000013">
    <property type="entry name" value="Phosphoglycerate kinase"/>
    <property type="match status" value="1"/>
</dbReference>
<evidence type="ECO:0000256" key="2">
    <source>
        <dbReference type="ARBA" id="ARBA00001946"/>
    </source>
</evidence>
<reference evidence="15 16" key="2">
    <citation type="submission" date="2025-04" db="UniProtKB">
        <authorList>
            <consortium name="RefSeq"/>
        </authorList>
    </citation>
    <scope>IDENTIFICATION</scope>
    <source>
        <tissue evidence="15 16">Leaf</tissue>
    </source>
</reference>
<gene>
    <name evidence="15 16" type="primary">LOC109707563</name>
</gene>
<keyword evidence="7" id="KW-0819">tRNA processing</keyword>
<dbReference type="Pfam" id="PF02390">
    <property type="entry name" value="Methyltransf_4"/>
    <property type="match status" value="1"/>
</dbReference>
<evidence type="ECO:0000256" key="6">
    <source>
        <dbReference type="ARBA" id="ARBA00022691"/>
    </source>
</evidence>
<dbReference type="EC" id="2.7.2.3" evidence="12"/>
<evidence type="ECO:0000313" key="16">
    <source>
        <dbReference type="RefSeq" id="XP_020084506.1"/>
    </source>
</evidence>
<dbReference type="InterPro" id="IPR015824">
    <property type="entry name" value="Phosphoglycerate_kinase_N"/>
</dbReference>
<comment type="similarity">
    <text evidence="3 12">Belongs to the phosphoglycerate kinase family.</text>
</comment>
<dbReference type="Pfam" id="PF00162">
    <property type="entry name" value="PGK"/>
    <property type="match status" value="1"/>
</dbReference>
<dbReference type="GO" id="GO:0006094">
    <property type="term" value="P:gluconeogenesis"/>
    <property type="evidence" value="ECO:0007669"/>
    <property type="project" value="TreeGrafter"/>
</dbReference>
<evidence type="ECO:0000256" key="1">
    <source>
        <dbReference type="ARBA" id="ARBA00000142"/>
    </source>
</evidence>
<dbReference type="GeneID" id="109707563"/>
<comment type="catalytic activity">
    <reaction evidence="1">
        <text>guanosine(46) in tRNA + S-adenosyl-L-methionine = N(7)-methylguanosine(46) in tRNA + S-adenosyl-L-homocysteine</text>
        <dbReference type="Rhea" id="RHEA:42708"/>
        <dbReference type="Rhea" id="RHEA-COMP:10188"/>
        <dbReference type="Rhea" id="RHEA-COMP:10189"/>
        <dbReference type="ChEBI" id="CHEBI:57856"/>
        <dbReference type="ChEBI" id="CHEBI:59789"/>
        <dbReference type="ChEBI" id="CHEBI:74269"/>
        <dbReference type="ChEBI" id="CHEBI:74480"/>
        <dbReference type="EC" id="2.1.1.33"/>
    </reaction>
</comment>
<evidence type="ECO:0000256" key="8">
    <source>
        <dbReference type="ARBA" id="ARBA00022741"/>
    </source>
</evidence>
<keyword evidence="14" id="KW-1185">Reference proteome</keyword>
<dbReference type="OrthoDB" id="47276at2759"/>
<dbReference type="GO" id="GO:0005829">
    <property type="term" value="C:cytosol"/>
    <property type="evidence" value="ECO:0007669"/>
    <property type="project" value="TreeGrafter"/>
</dbReference>
<dbReference type="FunFam" id="3.40.50.150:FF:000194">
    <property type="entry name" value="Phosphoglycerate kinase"/>
    <property type="match status" value="1"/>
</dbReference>
<evidence type="ECO:0000256" key="5">
    <source>
        <dbReference type="ARBA" id="ARBA00022679"/>
    </source>
</evidence>
<dbReference type="GO" id="GO:0006096">
    <property type="term" value="P:glycolytic process"/>
    <property type="evidence" value="ECO:0007669"/>
    <property type="project" value="InterPro"/>
</dbReference>
<dbReference type="GO" id="GO:0005524">
    <property type="term" value="F:ATP binding"/>
    <property type="evidence" value="ECO:0007669"/>
    <property type="project" value="UniProtKB-KW"/>
</dbReference>
<dbReference type="InterPro" id="IPR036043">
    <property type="entry name" value="Phosphoglycerate_kinase_sf"/>
</dbReference>
<keyword evidence="4" id="KW-0489">Methyltransferase</keyword>
<dbReference type="PRINTS" id="PR00477">
    <property type="entry name" value="PHGLYCKINASE"/>
</dbReference>
<dbReference type="PANTHER" id="PTHR11406">
    <property type="entry name" value="PHOSPHOGLYCERATE KINASE"/>
    <property type="match status" value="1"/>
</dbReference>
<evidence type="ECO:0000313" key="15">
    <source>
        <dbReference type="RefSeq" id="XP_020084505.1"/>
    </source>
</evidence>
<dbReference type="RefSeq" id="XP_020084506.1">
    <property type="nucleotide sequence ID" value="XM_020228917.1"/>
</dbReference>
<evidence type="ECO:0000256" key="12">
    <source>
        <dbReference type="RuleBase" id="RU000532"/>
    </source>
</evidence>
<evidence type="ECO:0000256" key="13">
    <source>
        <dbReference type="RuleBase" id="RU000696"/>
    </source>
</evidence>
<dbReference type="PANTHER" id="PTHR11406:SF32">
    <property type="entry name" value="PHOSPHOGLYCERATE KINASE"/>
    <property type="match status" value="1"/>
</dbReference>
<keyword evidence="6" id="KW-0949">S-adenosyl-L-methionine</keyword>
<dbReference type="SUPFAM" id="SSF53748">
    <property type="entry name" value="Phosphoglycerate kinase"/>
    <property type="match status" value="1"/>
</dbReference>
<protein>
    <recommendedName>
        <fullName evidence="12">Phosphoglycerate kinase</fullName>
        <ecNumber evidence="12">2.7.2.3</ecNumber>
    </recommendedName>
</protein>
<evidence type="ECO:0000256" key="10">
    <source>
        <dbReference type="ARBA" id="ARBA00022840"/>
    </source>
</evidence>
<proteinExistence type="inferred from homology"/>
<keyword evidence="5 12" id="KW-0808">Transferase</keyword>
<dbReference type="Gene3D" id="3.40.50.1260">
    <property type="entry name" value="Phosphoglycerate kinase, N-terminal domain"/>
    <property type="match status" value="2"/>
</dbReference>
<dbReference type="PROSITE" id="PS51625">
    <property type="entry name" value="SAM_MT_TRMB"/>
    <property type="match status" value="1"/>
</dbReference>
<comment type="cofactor">
    <cofactor evidence="2">
        <name>Mg(2+)</name>
        <dbReference type="ChEBI" id="CHEBI:18420"/>
    </cofactor>
</comment>
<organism evidence="16">
    <name type="scientific">Ananas comosus</name>
    <name type="common">Pineapple</name>
    <name type="synonym">Ananas ananas</name>
    <dbReference type="NCBI Taxonomy" id="4615"/>
    <lineage>
        <taxon>Eukaryota</taxon>
        <taxon>Viridiplantae</taxon>
        <taxon>Streptophyta</taxon>
        <taxon>Embryophyta</taxon>
        <taxon>Tracheophyta</taxon>
        <taxon>Spermatophyta</taxon>
        <taxon>Magnoliopsida</taxon>
        <taxon>Liliopsida</taxon>
        <taxon>Poales</taxon>
        <taxon>Bromeliaceae</taxon>
        <taxon>Bromelioideae</taxon>
        <taxon>Ananas</taxon>
    </lineage>
</organism>
<comment type="catalytic activity">
    <reaction evidence="12">
        <text>(2R)-3-phosphoglycerate + ATP = (2R)-3-phospho-glyceroyl phosphate + ADP</text>
        <dbReference type="Rhea" id="RHEA:14801"/>
        <dbReference type="ChEBI" id="CHEBI:30616"/>
        <dbReference type="ChEBI" id="CHEBI:57604"/>
        <dbReference type="ChEBI" id="CHEBI:58272"/>
        <dbReference type="ChEBI" id="CHEBI:456216"/>
        <dbReference type="EC" id="2.7.2.3"/>
    </reaction>
</comment>
<dbReference type="InterPro" id="IPR003358">
    <property type="entry name" value="tRNA_(Gua-N-7)_MeTrfase_Trmb"/>
</dbReference>
<evidence type="ECO:0000256" key="7">
    <source>
        <dbReference type="ARBA" id="ARBA00022694"/>
    </source>
</evidence>
<dbReference type="GO" id="GO:0043531">
    <property type="term" value="F:ADP binding"/>
    <property type="evidence" value="ECO:0007669"/>
    <property type="project" value="TreeGrafter"/>
</dbReference>
<keyword evidence="11" id="KW-0460">Magnesium</keyword>
<dbReference type="AlphaFoldDB" id="A0A6P5ELQ3"/>
<dbReference type="GO" id="GO:0004618">
    <property type="term" value="F:phosphoglycerate kinase activity"/>
    <property type="evidence" value="ECO:0007669"/>
    <property type="project" value="UniProtKB-EC"/>
</dbReference>
<reference evidence="14" key="1">
    <citation type="journal article" date="2015" name="Nat. Genet.">
        <title>The pineapple genome and the evolution of CAM photosynthesis.</title>
        <authorList>
            <person name="Ming R."/>
            <person name="VanBuren R."/>
            <person name="Wai C.M."/>
            <person name="Tang H."/>
            <person name="Schatz M.C."/>
            <person name="Bowers J.E."/>
            <person name="Lyons E."/>
            <person name="Wang M.L."/>
            <person name="Chen J."/>
            <person name="Biggers E."/>
            <person name="Zhang J."/>
            <person name="Huang L."/>
            <person name="Zhang L."/>
            <person name="Miao W."/>
            <person name="Zhang J."/>
            <person name="Ye Z."/>
            <person name="Miao C."/>
            <person name="Lin Z."/>
            <person name="Wang H."/>
            <person name="Zhou H."/>
            <person name="Yim W.C."/>
            <person name="Priest H.D."/>
            <person name="Zheng C."/>
            <person name="Woodhouse M."/>
            <person name="Edger P.P."/>
            <person name="Guyot R."/>
            <person name="Guo H.B."/>
            <person name="Guo H."/>
            <person name="Zheng G."/>
            <person name="Singh R."/>
            <person name="Sharma A."/>
            <person name="Min X."/>
            <person name="Zheng Y."/>
            <person name="Lee H."/>
            <person name="Gurtowski J."/>
            <person name="Sedlazeck F.J."/>
            <person name="Harkess A."/>
            <person name="McKain M.R."/>
            <person name="Liao Z."/>
            <person name="Fang J."/>
            <person name="Liu J."/>
            <person name="Zhang X."/>
            <person name="Zhang Q."/>
            <person name="Hu W."/>
            <person name="Qin Y."/>
            <person name="Wang K."/>
            <person name="Chen L.Y."/>
            <person name="Shirley N."/>
            <person name="Lin Y.R."/>
            <person name="Liu L.Y."/>
            <person name="Hernandez A.G."/>
            <person name="Wright C.L."/>
            <person name="Bulone V."/>
            <person name="Tuskan G.A."/>
            <person name="Heath K."/>
            <person name="Zee F."/>
            <person name="Moore P.H."/>
            <person name="Sunkar R."/>
            <person name="Leebens-Mack J.H."/>
            <person name="Mockler T."/>
            <person name="Bennetzen J.L."/>
            <person name="Freeling M."/>
            <person name="Sankoff D."/>
            <person name="Paterson A.H."/>
            <person name="Zhu X."/>
            <person name="Yang X."/>
            <person name="Smith J.A."/>
            <person name="Cushman J.C."/>
            <person name="Paull R.E."/>
            <person name="Yu Q."/>
        </authorList>
    </citation>
    <scope>NUCLEOTIDE SEQUENCE [LARGE SCALE GENOMIC DNA]</scope>
    <source>
        <strain evidence="14">cv. F153</strain>
    </source>
</reference>
<evidence type="ECO:0000256" key="3">
    <source>
        <dbReference type="ARBA" id="ARBA00008982"/>
    </source>
</evidence>
<dbReference type="InterPro" id="IPR029063">
    <property type="entry name" value="SAM-dependent_MTases_sf"/>
</dbReference>
<sequence>MSQHLTMLHTLNFPDQSHSKFVKLTSCLQYNYAAGSQVCREILFRLVNLRSHRPRCKFFCLQVAHSTKAGHVQKEDTDYDNIRLNSLFHVQTLRNFPVEKLSGEVVLVRLDSTVLLESLPSDSRSLSLNRTLATIKHLHNAGAKVLLISNWGQSADPMISSEFLADYLSSLLQLKVVPASGVSNFMEANAGELQYADIFLLDDLAKHREEVSNCLEFSKKLSSGATIFVNDAFSLSHKILASTVGVARFCHASIAGFCFEEELNQLLTIIDTSRRPYYAIIGGSNFSRKSAALHHLASKCDGLVFVGKLAFQVMKALGLPVPAFCVEQNAVGEALKLIKLAESRKIPMYYPDDFWCLSDSSTKPLDIVRSDEIVSGWTPVDLGPSSLKRISSLISGCKKILWVGSSDCGLLKRNTVGASELAQMLETTRKSGCDVIVVGGAACKALAGISTSSPQYTMFHSASVVWEFLKGRTLPGVTALDKAYPHDIKWNTIFSDPTRPLVVDIGSGNGLFLFEMARRWKYSNFLGLEINEKLVTRCLDYVLQCNLKNVHFISANATSTFRSIVSSYPGDLVLVAIQCPNPDFNKEEHRWRMVQRILVEAIIDLLVTSGKVFLQSDIEAVAIRMKEQFILYGKGEVSVDGGDGTEWIDENPLGVRSDWERHVIGRGAPMYRTILIKA</sequence>
<dbReference type="Proteomes" id="UP000515123">
    <property type="component" value="Linkage group 3"/>
</dbReference>
<evidence type="ECO:0000256" key="4">
    <source>
        <dbReference type="ARBA" id="ARBA00022603"/>
    </source>
</evidence>
<evidence type="ECO:0000313" key="14">
    <source>
        <dbReference type="Proteomes" id="UP000515123"/>
    </source>
</evidence>
<keyword evidence="8" id="KW-0547">Nucleotide-binding</keyword>
<evidence type="ECO:0000256" key="9">
    <source>
        <dbReference type="ARBA" id="ARBA00022777"/>
    </source>
</evidence>
<name>A0A6P5ELQ3_ANACO</name>
<comment type="subunit">
    <text evidence="13">Monomer.</text>
</comment>
<dbReference type="RefSeq" id="XP_020084505.1">
    <property type="nucleotide sequence ID" value="XM_020228916.1"/>
</dbReference>
<keyword evidence="10" id="KW-0067">ATP-binding</keyword>
<dbReference type="SUPFAM" id="SSF53335">
    <property type="entry name" value="S-adenosyl-L-methionine-dependent methyltransferases"/>
    <property type="match status" value="1"/>
</dbReference>
<keyword evidence="9 12" id="KW-0418">Kinase</keyword>
<dbReference type="CDD" id="cd02440">
    <property type="entry name" value="AdoMet_MTases"/>
    <property type="match status" value="1"/>
</dbReference>
<dbReference type="InterPro" id="IPR001576">
    <property type="entry name" value="Phosphoglycerate_kinase"/>
</dbReference>